<proteinExistence type="predicted"/>
<dbReference type="EMBL" id="JADEXN010000184">
    <property type="protein sequence ID" value="MBE9041359.1"/>
    <property type="molecule type" value="Genomic_DNA"/>
</dbReference>
<evidence type="ECO:0000313" key="2">
    <source>
        <dbReference type="EMBL" id="MBE9041359.1"/>
    </source>
</evidence>
<gene>
    <name evidence="2" type="ORF">IQ235_11260</name>
</gene>
<dbReference type="PANTHER" id="PTHR21015">
    <property type="entry name" value="UDP-N-ACETYLGLUCOSAMINE--N-ACETYLMURAMYL-(PENTAPEPTIDE) PYROPHOSPHORYL-UNDECAPRENOL N-ACETYLGLUCOSAMINE TRANSFERASE 1"/>
    <property type="match status" value="1"/>
</dbReference>
<accession>A0A928VW05</accession>
<reference evidence="2" key="1">
    <citation type="submission" date="2020-10" db="EMBL/GenBank/DDBJ databases">
        <authorList>
            <person name="Castelo-Branco R."/>
            <person name="Eusebio N."/>
            <person name="Adriana R."/>
            <person name="Vieira A."/>
            <person name="Brugerolle De Fraissinette N."/>
            <person name="Rezende De Castro R."/>
            <person name="Schneider M.P."/>
            <person name="Vasconcelos V."/>
            <person name="Leao P.N."/>
        </authorList>
    </citation>
    <scope>NUCLEOTIDE SEQUENCE</scope>
    <source>
        <strain evidence="2">LEGE 11467</strain>
    </source>
</reference>
<dbReference type="AlphaFoldDB" id="A0A928VW05"/>
<name>A0A928VW05_9CYAN</name>
<feature type="domain" description="Glycosyl transferase family 28 C-terminal" evidence="1">
    <location>
        <begin position="226"/>
        <end position="365"/>
    </location>
</feature>
<dbReference type="SUPFAM" id="SSF53756">
    <property type="entry name" value="UDP-Glycosyltransferase/glycogen phosphorylase"/>
    <property type="match status" value="1"/>
</dbReference>
<dbReference type="InterPro" id="IPR007235">
    <property type="entry name" value="Glyco_trans_28_C"/>
</dbReference>
<protein>
    <submittedName>
        <fullName evidence="2">Glycosyltransferase</fullName>
    </submittedName>
</protein>
<sequence>MKLLVYSHDAFGLGNLRRMLAICEHLSETIPQISILFISGSPIIHSFRLPQGLDYIKLPCLGRDRNGNLAAKFLGTSVEETVKLRSQLIHMATLNFQPDLFLVDKKPYGLKNELKPTLNYLKAFSPQTQNILLLRDILDTPEKTIEDWTQYGYYDALELFYDRILAVGTPEVFDLVREYQFSPESAKKVKFCGYIRKKNGRKSQQDVRRELKVLPEEKLVLVTPGGGEDGARLIENYLNGLASLSCDRIPRTLIICGPEMPIQQRQNFFTIARHYTQVMMREFSDDLMSYMAAADAVVSMGGYNTISEILSLNKPAVVVPRVHPVREQLIRSQRLAELGLLKSIHPDILTPQNLITAVLDCLNSQDLIRDSARIKIPVQLDLGALPCIQSEISQLLWSQKLSKPPQSPTVLAS</sequence>
<comment type="caution">
    <text evidence="2">The sequence shown here is derived from an EMBL/GenBank/DDBJ whole genome shotgun (WGS) entry which is preliminary data.</text>
</comment>
<dbReference type="Gene3D" id="3.40.50.2000">
    <property type="entry name" value="Glycogen Phosphorylase B"/>
    <property type="match status" value="1"/>
</dbReference>
<dbReference type="Pfam" id="PF04101">
    <property type="entry name" value="Glyco_tran_28_C"/>
    <property type="match status" value="1"/>
</dbReference>
<dbReference type="RefSeq" id="WP_264321570.1">
    <property type="nucleotide sequence ID" value="NZ_JADEXN010000184.1"/>
</dbReference>
<dbReference type="GO" id="GO:0016758">
    <property type="term" value="F:hexosyltransferase activity"/>
    <property type="evidence" value="ECO:0007669"/>
    <property type="project" value="InterPro"/>
</dbReference>
<dbReference type="PANTHER" id="PTHR21015:SF28">
    <property type="entry name" value="SLL1722 PROTEIN"/>
    <property type="match status" value="1"/>
</dbReference>
<dbReference type="Proteomes" id="UP000621799">
    <property type="component" value="Unassembled WGS sequence"/>
</dbReference>
<keyword evidence="3" id="KW-1185">Reference proteome</keyword>
<organism evidence="2 3">
    <name type="scientific">Zarconia navalis LEGE 11467</name>
    <dbReference type="NCBI Taxonomy" id="1828826"/>
    <lineage>
        <taxon>Bacteria</taxon>
        <taxon>Bacillati</taxon>
        <taxon>Cyanobacteriota</taxon>
        <taxon>Cyanophyceae</taxon>
        <taxon>Oscillatoriophycideae</taxon>
        <taxon>Oscillatoriales</taxon>
        <taxon>Oscillatoriales incertae sedis</taxon>
        <taxon>Zarconia</taxon>
        <taxon>Zarconia navalis</taxon>
    </lineage>
</organism>
<evidence type="ECO:0000259" key="1">
    <source>
        <dbReference type="Pfam" id="PF04101"/>
    </source>
</evidence>
<evidence type="ECO:0000313" key="3">
    <source>
        <dbReference type="Proteomes" id="UP000621799"/>
    </source>
</evidence>